<dbReference type="OMA" id="RFWRTAD"/>
<comment type="caution">
    <text evidence="2">The sequence shown here is derived from an EMBL/GenBank/DDBJ whole genome shotgun (WGS) entry which is preliminary data.</text>
</comment>
<evidence type="ECO:0000313" key="2">
    <source>
        <dbReference type="EMBL" id="EGX50993.1"/>
    </source>
</evidence>
<dbReference type="InterPro" id="IPR003673">
    <property type="entry name" value="CoA-Trfase_fam_III"/>
</dbReference>
<dbReference type="GO" id="GO:0003824">
    <property type="term" value="F:catalytic activity"/>
    <property type="evidence" value="ECO:0007669"/>
    <property type="project" value="InterPro"/>
</dbReference>
<reference evidence="2 3" key="1">
    <citation type="journal article" date="2011" name="PLoS Pathog.">
        <title>Genomic and proteomic analyses of the fungus Arthrobotrys oligospora provide insights into nematode-trap formation.</title>
        <authorList>
            <person name="Yang J."/>
            <person name="Wang L."/>
            <person name="Ji X."/>
            <person name="Feng Y."/>
            <person name="Li X."/>
            <person name="Zou C."/>
            <person name="Xu J."/>
            <person name="Ren Y."/>
            <person name="Mi Q."/>
            <person name="Wu J."/>
            <person name="Liu S."/>
            <person name="Liu Y."/>
            <person name="Huang X."/>
            <person name="Wang H."/>
            <person name="Niu X."/>
            <person name="Li J."/>
            <person name="Liang L."/>
            <person name="Luo Y."/>
            <person name="Ji K."/>
            <person name="Zhou W."/>
            <person name="Yu Z."/>
            <person name="Li G."/>
            <person name="Liu Y."/>
            <person name="Li L."/>
            <person name="Qiao M."/>
            <person name="Feng L."/>
            <person name="Zhang K.-Q."/>
        </authorList>
    </citation>
    <scope>NUCLEOTIDE SEQUENCE [LARGE SCALE GENOMIC DNA]</scope>
    <source>
        <strain evidence="3">ATCC 24927 / CBS 115.81 / DSM 1491</strain>
    </source>
</reference>
<dbReference type="Gene3D" id="3.40.50.10540">
    <property type="entry name" value="Crotonobetainyl-coa:carnitine coa-transferase, domain 1"/>
    <property type="match status" value="1"/>
</dbReference>
<dbReference type="eggNOG" id="KOG3957">
    <property type="taxonomic scope" value="Eukaryota"/>
</dbReference>
<organism evidence="2 3">
    <name type="scientific">Arthrobotrys oligospora (strain ATCC 24927 / CBS 115.81 / DSM 1491)</name>
    <name type="common">Nematode-trapping fungus</name>
    <name type="synonym">Didymozoophaga oligospora</name>
    <dbReference type="NCBI Taxonomy" id="756982"/>
    <lineage>
        <taxon>Eukaryota</taxon>
        <taxon>Fungi</taxon>
        <taxon>Dikarya</taxon>
        <taxon>Ascomycota</taxon>
        <taxon>Pezizomycotina</taxon>
        <taxon>Orbiliomycetes</taxon>
        <taxon>Orbiliales</taxon>
        <taxon>Orbiliaceae</taxon>
        <taxon>Orbilia</taxon>
        <taxon>Orbilia oligospora</taxon>
    </lineage>
</organism>
<dbReference type="Proteomes" id="UP000008784">
    <property type="component" value="Unassembled WGS sequence"/>
</dbReference>
<keyword evidence="3" id="KW-1185">Reference proteome</keyword>
<dbReference type="PANTHER" id="PTHR48228">
    <property type="entry name" value="SUCCINYL-COA--D-CITRAMALATE COA-TRANSFERASE"/>
    <property type="match status" value="1"/>
</dbReference>
<dbReference type="EMBL" id="ADOT01000092">
    <property type="protein sequence ID" value="EGX50993.1"/>
    <property type="molecule type" value="Genomic_DNA"/>
</dbReference>
<dbReference type="RefSeq" id="XP_011120347.1">
    <property type="nucleotide sequence ID" value="XM_011122045.1"/>
</dbReference>
<dbReference type="AlphaFoldDB" id="G1X785"/>
<comment type="similarity">
    <text evidence="1">Belongs to the CoA-transferase III family.</text>
</comment>
<dbReference type="Pfam" id="PF02515">
    <property type="entry name" value="CoA_transf_3"/>
    <property type="match status" value="1"/>
</dbReference>
<gene>
    <name evidence="2" type="ORF">AOL_s00054g729</name>
</gene>
<dbReference type="InterPro" id="IPR050509">
    <property type="entry name" value="CoA-transferase_III"/>
</dbReference>
<evidence type="ECO:0000313" key="3">
    <source>
        <dbReference type="Proteomes" id="UP000008784"/>
    </source>
</evidence>
<dbReference type="STRING" id="756982.G1X785"/>
<protein>
    <submittedName>
        <fullName evidence="2">Uncharacterized protein</fullName>
    </submittedName>
</protein>
<dbReference type="PANTHER" id="PTHR48228:SF4">
    <property type="entry name" value="BLR3030 PROTEIN"/>
    <property type="match status" value="1"/>
</dbReference>
<proteinExistence type="inferred from homology"/>
<name>G1X785_ARTOA</name>
<dbReference type="HOGENOM" id="CLU_021588_0_0_1"/>
<dbReference type="InterPro" id="IPR023606">
    <property type="entry name" value="CoA-Trfase_III_dom_1_sf"/>
</dbReference>
<dbReference type="OrthoDB" id="5863171at2759"/>
<dbReference type="GeneID" id="22891303"/>
<dbReference type="SUPFAM" id="SSF89796">
    <property type="entry name" value="CoA-transferase family III (CaiB/BaiF)"/>
    <property type="match status" value="2"/>
</dbReference>
<sequence length="532" mass="58130">MDRSHFTTSKDIVHDLWSTLSLPSSALSDETLEITGPEHTLPSSYRLSLVPPAAIATSTLAASLIYSLRYPSNTSNDNNDNNNGSTIKLPKVKINTLHATTEYKSESHIQLLLNNPTDDPSSPSSSKLKEIWSPVSGSYKTSDGGVIGIHANFPNHAVSALEILGLPTNCTDKSIISDAVKRHKAIDLENIAHRSGAVMYSLRSPLQWKLEPQSSHLPKFPIIIRKIGEAPSGLPPNLRPSYNKNNSAKSCLSGLRVAEISRVLAGPICGRTLAAHGADVLWIHGPHLPSLPGLDIDTSRGKRSTFLDLREENGEGEKEEGRNKLQELLSSADVFIQSFRPGALAAKGFSPEEVALLNPNGIIYASLNAFGESGPWKDRRGFDSMVQLCSGVNVSEAEYFNLDTSENEKKKKEEFMKWPCQALDHTAGYFLAIGILAALYRRIVEGGSWEVHVSLAGVMEYITSLGRINGKEGFEVPGFGKQGLLMEEFMETKESMLGLVKGVKHAGRIEGVEVGYRYMPTKLGYYEAAWVD</sequence>
<dbReference type="InParanoid" id="G1X785"/>
<evidence type="ECO:0000256" key="1">
    <source>
        <dbReference type="ARBA" id="ARBA00008383"/>
    </source>
</evidence>
<accession>G1X785</accession>